<reference evidence="2" key="1">
    <citation type="journal article" date="2022" name="bioRxiv">
        <title>Sequencing and chromosome-scale assembly of the giantPleurodeles waltlgenome.</title>
        <authorList>
            <person name="Brown T."/>
            <person name="Elewa A."/>
            <person name="Iarovenko S."/>
            <person name="Subramanian E."/>
            <person name="Araus A.J."/>
            <person name="Petzold A."/>
            <person name="Susuki M."/>
            <person name="Suzuki K.-i.T."/>
            <person name="Hayashi T."/>
            <person name="Toyoda A."/>
            <person name="Oliveira C."/>
            <person name="Osipova E."/>
            <person name="Leigh N.D."/>
            <person name="Simon A."/>
            <person name="Yun M.H."/>
        </authorList>
    </citation>
    <scope>NUCLEOTIDE SEQUENCE</scope>
    <source>
        <strain evidence="2">20211129_DDA</strain>
        <tissue evidence="2">Liver</tissue>
    </source>
</reference>
<dbReference type="AlphaFoldDB" id="A0AAV7SFK3"/>
<evidence type="ECO:0000256" key="1">
    <source>
        <dbReference type="SAM" id="MobiDB-lite"/>
    </source>
</evidence>
<comment type="caution">
    <text evidence="2">The sequence shown here is derived from an EMBL/GenBank/DDBJ whole genome shotgun (WGS) entry which is preliminary data.</text>
</comment>
<evidence type="ECO:0000313" key="3">
    <source>
        <dbReference type="Proteomes" id="UP001066276"/>
    </source>
</evidence>
<sequence>MALDEVKEQVSEVEPAAPETVEVIEEVVAVKEVLQPAEGKSEEEEMEMTAPVPEKEKNLWNTATLMKSKSSFVLKMFVVFSAARDFSMLTSLSSV</sequence>
<gene>
    <name evidence="2" type="ORF">NDU88_003417</name>
</gene>
<dbReference type="EMBL" id="JANPWB010000008">
    <property type="protein sequence ID" value="KAJ1162953.1"/>
    <property type="molecule type" value="Genomic_DNA"/>
</dbReference>
<name>A0AAV7SFK3_PLEWA</name>
<feature type="region of interest" description="Disordered" evidence="1">
    <location>
        <begin position="35"/>
        <end position="55"/>
    </location>
</feature>
<protein>
    <submittedName>
        <fullName evidence="2">Uncharacterized protein</fullName>
    </submittedName>
</protein>
<evidence type="ECO:0000313" key="2">
    <source>
        <dbReference type="EMBL" id="KAJ1162953.1"/>
    </source>
</evidence>
<accession>A0AAV7SFK3</accession>
<proteinExistence type="predicted"/>
<keyword evidence="3" id="KW-1185">Reference proteome</keyword>
<dbReference type="Proteomes" id="UP001066276">
    <property type="component" value="Chromosome 4_2"/>
</dbReference>
<organism evidence="2 3">
    <name type="scientific">Pleurodeles waltl</name>
    <name type="common">Iberian ribbed newt</name>
    <dbReference type="NCBI Taxonomy" id="8319"/>
    <lineage>
        <taxon>Eukaryota</taxon>
        <taxon>Metazoa</taxon>
        <taxon>Chordata</taxon>
        <taxon>Craniata</taxon>
        <taxon>Vertebrata</taxon>
        <taxon>Euteleostomi</taxon>
        <taxon>Amphibia</taxon>
        <taxon>Batrachia</taxon>
        <taxon>Caudata</taxon>
        <taxon>Salamandroidea</taxon>
        <taxon>Salamandridae</taxon>
        <taxon>Pleurodelinae</taxon>
        <taxon>Pleurodeles</taxon>
    </lineage>
</organism>